<dbReference type="Proteomes" id="UP000789901">
    <property type="component" value="Unassembled WGS sequence"/>
</dbReference>
<protein>
    <submittedName>
        <fullName evidence="2">36082_t:CDS:1</fullName>
    </submittedName>
</protein>
<keyword evidence="3" id="KW-1185">Reference proteome</keyword>
<feature type="non-terminal residue" evidence="2">
    <location>
        <position position="1"/>
    </location>
</feature>
<evidence type="ECO:0000313" key="3">
    <source>
        <dbReference type="Proteomes" id="UP000789901"/>
    </source>
</evidence>
<accession>A0ABN7X4H1</accession>
<comment type="caution">
    <text evidence="2">The sequence shown here is derived from an EMBL/GenBank/DDBJ whole genome shotgun (WGS) entry which is preliminary data.</text>
</comment>
<proteinExistence type="predicted"/>
<organism evidence="2 3">
    <name type="scientific">Gigaspora margarita</name>
    <dbReference type="NCBI Taxonomy" id="4874"/>
    <lineage>
        <taxon>Eukaryota</taxon>
        <taxon>Fungi</taxon>
        <taxon>Fungi incertae sedis</taxon>
        <taxon>Mucoromycota</taxon>
        <taxon>Glomeromycotina</taxon>
        <taxon>Glomeromycetes</taxon>
        <taxon>Diversisporales</taxon>
        <taxon>Gigasporaceae</taxon>
        <taxon>Gigaspora</taxon>
    </lineage>
</organism>
<sequence>ATKQAQKGKHLDIEFGTQTGAEGQHPQYKTRNKKEIAVFRTHGDS</sequence>
<evidence type="ECO:0000313" key="2">
    <source>
        <dbReference type="EMBL" id="CAG8847888.1"/>
    </source>
</evidence>
<feature type="region of interest" description="Disordered" evidence="1">
    <location>
        <begin position="1"/>
        <end position="28"/>
    </location>
</feature>
<reference evidence="2 3" key="1">
    <citation type="submission" date="2021-06" db="EMBL/GenBank/DDBJ databases">
        <authorList>
            <person name="Kallberg Y."/>
            <person name="Tangrot J."/>
            <person name="Rosling A."/>
        </authorList>
    </citation>
    <scope>NUCLEOTIDE SEQUENCE [LARGE SCALE GENOMIC DNA]</scope>
    <source>
        <strain evidence="2 3">120-4 pot B 10/14</strain>
    </source>
</reference>
<gene>
    <name evidence="2" type="ORF">GMARGA_LOCUS38902</name>
</gene>
<evidence type="ECO:0000256" key="1">
    <source>
        <dbReference type="SAM" id="MobiDB-lite"/>
    </source>
</evidence>
<dbReference type="EMBL" id="CAJVQB010089752">
    <property type="protein sequence ID" value="CAG8847888.1"/>
    <property type="molecule type" value="Genomic_DNA"/>
</dbReference>
<name>A0ABN7X4H1_GIGMA</name>